<dbReference type="Proteomes" id="UP000264492">
    <property type="component" value="Unassembled WGS sequence"/>
</dbReference>
<evidence type="ECO:0000256" key="1">
    <source>
        <dbReference type="SAM" id="SignalP"/>
    </source>
</evidence>
<reference evidence="2 3" key="1">
    <citation type="submission" date="2018-08" db="EMBL/GenBank/DDBJ databases">
        <title>Lysobacter sp. zong2l5, whole genome shotgun sequence.</title>
        <authorList>
            <person name="Zhang X."/>
            <person name="Feng G."/>
            <person name="Zhu H."/>
        </authorList>
    </citation>
    <scope>NUCLEOTIDE SEQUENCE [LARGE SCALE GENOMIC DNA]</scope>
    <source>
        <strain evidence="3">zong2l5</strain>
    </source>
</reference>
<accession>A0A371K0Z3</accession>
<protein>
    <submittedName>
        <fullName evidence="2">DUF3106 domain-containing protein</fullName>
    </submittedName>
</protein>
<evidence type="ECO:0000313" key="3">
    <source>
        <dbReference type="Proteomes" id="UP000264492"/>
    </source>
</evidence>
<keyword evidence="3" id="KW-1185">Reference proteome</keyword>
<comment type="caution">
    <text evidence="2">The sequence shown here is derived from an EMBL/GenBank/DDBJ whole genome shotgun (WGS) entry which is preliminary data.</text>
</comment>
<proteinExistence type="predicted"/>
<sequence>MRRVERARVWWAACAAALIGVAGAQALPEEYQDLASRLPPDALAQLRANAQVWAGWSAEQRSAHATQAARWHALAPAERAAQRERYAAWRALPPVERGEIQAAVARYAALPAEQQQALRARFDALDGSLRRGWLLGPTLGADYPGLQPLLAQLPETEHAPMLTLLRELSPQQRRDLAVLAQRTPPQDRAALRRELLATKWDERQAWFWHKLGQ</sequence>
<keyword evidence="1" id="KW-0732">Signal</keyword>
<name>A0A371K0Z3_9GAMM</name>
<feature type="chain" id="PRO_5016935949" evidence="1">
    <location>
        <begin position="27"/>
        <end position="213"/>
    </location>
</feature>
<dbReference type="Pfam" id="PF11304">
    <property type="entry name" value="DUF3106"/>
    <property type="match status" value="1"/>
</dbReference>
<gene>
    <name evidence="2" type="ORF">DX914_14980</name>
</gene>
<dbReference type="EMBL" id="QTSU01000002">
    <property type="protein sequence ID" value="RDZ27522.1"/>
    <property type="molecule type" value="Genomic_DNA"/>
</dbReference>
<evidence type="ECO:0000313" key="2">
    <source>
        <dbReference type="EMBL" id="RDZ27522.1"/>
    </source>
</evidence>
<dbReference type="OrthoDB" id="6054283at2"/>
<feature type="signal peptide" evidence="1">
    <location>
        <begin position="1"/>
        <end position="26"/>
    </location>
</feature>
<dbReference type="InterPro" id="IPR021455">
    <property type="entry name" value="DUF3106"/>
</dbReference>
<organism evidence="2 3">
    <name type="scientific">Lysobacter silvisoli</name>
    <dbReference type="NCBI Taxonomy" id="2293254"/>
    <lineage>
        <taxon>Bacteria</taxon>
        <taxon>Pseudomonadati</taxon>
        <taxon>Pseudomonadota</taxon>
        <taxon>Gammaproteobacteria</taxon>
        <taxon>Lysobacterales</taxon>
        <taxon>Lysobacteraceae</taxon>
        <taxon>Lysobacter</taxon>
    </lineage>
</organism>
<dbReference type="AlphaFoldDB" id="A0A371K0Z3"/>
<dbReference type="RefSeq" id="WP_115860068.1">
    <property type="nucleotide sequence ID" value="NZ_QTSU01000002.1"/>
</dbReference>